<evidence type="ECO:0000313" key="1">
    <source>
        <dbReference type="EMBL" id="KAG2251355.1"/>
    </source>
</evidence>
<comment type="caution">
    <text evidence="1">The sequence shown here is derived from an EMBL/GenBank/DDBJ whole genome shotgun (WGS) entry which is preliminary data.</text>
</comment>
<evidence type="ECO:0000313" key="2">
    <source>
        <dbReference type="Proteomes" id="UP000886595"/>
    </source>
</evidence>
<dbReference type="Proteomes" id="UP000886595">
    <property type="component" value="Unassembled WGS sequence"/>
</dbReference>
<dbReference type="EMBL" id="JAAMPC010000016">
    <property type="protein sequence ID" value="KAG2251355.1"/>
    <property type="molecule type" value="Genomic_DNA"/>
</dbReference>
<keyword evidence="2" id="KW-1185">Reference proteome</keyword>
<sequence>MNNPNSLVARVLKSRYFANNDFLQSSLGSRPSYAWGSILHGRELLSKGLIRDIGYGRSSNVWHENWIIDPIPRTPNYRQDSDSWERSSIKLPVAGFSQNSVFLNMYHLLEMSRKSPKDSDTISFPLILWHLWKARNSLAFEKIHYSSVSVLSKARAEAAVWFELNTAQTE</sequence>
<gene>
    <name evidence="1" type="ORF">Bca52824_081491</name>
</gene>
<dbReference type="OrthoDB" id="1105397at2759"/>
<organism evidence="1 2">
    <name type="scientific">Brassica carinata</name>
    <name type="common">Ethiopian mustard</name>
    <name type="synonym">Abyssinian cabbage</name>
    <dbReference type="NCBI Taxonomy" id="52824"/>
    <lineage>
        <taxon>Eukaryota</taxon>
        <taxon>Viridiplantae</taxon>
        <taxon>Streptophyta</taxon>
        <taxon>Embryophyta</taxon>
        <taxon>Tracheophyta</taxon>
        <taxon>Spermatophyta</taxon>
        <taxon>Magnoliopsida</taxon>
        <taxon>eudicotyledons</taxon>
        <taxon>Gunneridae</taxon>
        <taxon>Pentapetalae</taxon>
        <taxon>rosids</taxon>
        <taxon>malvids</taxon>
        <taxon>Brassicales</taxon>
        <taxon>Brassicaceae</taxon>
        <taxon>Brassiceae</taxon>
        <taxon>Brassica</taxon>
    </lineage>
</organism>
<proteinExistence type="predicted"/>
<name>A0A8X7TR08_BRACI</name>
<accession>A0A8X7TR08</accession>
<dbReference type="AlphaFoldDB" id="A0A8X7TR08"/>
<reference evidence="1 2" key="1">
    <citation type="submission" date="2020-02" db="EMBL/GenBank/DDBJ databases">
        <authorList>
            <person name="Ma Q."/>
            <person name="Huang Y."/>
            <person name="Song X."/>
            <person name="Pei D."/>
        </authorList>
    </citation>
    <scope>NUCLEOTIDE SEQUENCE [LARGE SCALE GENOMIC DNA]</scope>
    <source>
        <strain evidence="1">Sxm20200214</strain>
        <tissue evidence="1">Leaf</tissue>
    </source>
</reference>
<protein>
    <submittedName>
        <fullName evidence="1">Uncharacterized protein</fullName>
    </submittedName>
</protein>